<protein>
    <submittedName>
        <fullName evidence="1">Uncharacterized protein</fullName>
    </submittedName>
</protein>
<sequence>MPKEKKVLSDTVGIKRDNEIIAYKKQNPYDRLPPKSKKMLIYCQKIKWNKIIRKSGALRLEGAYL</sequence>
<gene>
    <name evidence="1" type="ORF">P857_18</name>
</gene>
<comment type="caution">
    <text evidence="1">The sequence shown here is derived from an EMBL/GenBank/DDBJ whole genome shotgun (WGS) entry which is preliminary data.</text>
</comment>
<evidence type="ECO:0000313" key="2">
    <source>
        <dbReference type="Proteomes" id="UP000018951"/>
    </source>
</evidence>
<reference evidence="1 2" key="1">
    <citation type="journal article" date="2013" name="PLoS ONE">
        <title>Bacterial endosymbiosis in a chordate host: long-term co-evolution and conservation of secondary metabolism.</title>
        <authorList>
            <person name="Kwan J.C."/>
            <person name="Schmidt E.W."/>
        </authorList>
    </citation>
    <scope>NUCLEOTIDE SEQUENCE [LARGE SCALE GENOMIC DNA]</scope>
    <source>
        <strain evidence="2">L6</strain>
    </source>
</reference>
<organism evidence="1 2">
    <name type="scientific">Candidatus Xenolissoclinum pacificiensis L6</name>
    <dbReference type="NCBI Taxonomy" id="1401685"/>
    <lineage>
        <taxon>Bacteria</taxon>
        <taxon>Pseudomonadati</taxon>
        <taxon>Pseudomonadota</taxon>
        <taxon>Alphaproteobacteria</taxon>
        <taxon>Rickettsiales</taxon>
        <taxon>Anaplasmataceae</taxon>
        <taxon>Candidatus Xenolissoclinum</taxon>
    </lineage>
</organism>
<dbReference type="EMBL" id="AXCJ01000002">
    <property type="protein sequence ID" value="ETO91571.1"/>
    <property type="molecule type" value="Genomic_DNA"/>
</dbReference>
<name>W2UZI3_9RICK</name>
<dbReference type="Proteomes" id="UP000018951">
    <property type="component" value="Unassembled WGS sequence"/>
</dbReference>
<dbReference type="STRING" id="1401685.P857_18"/>
<accession>W2UZI3</accession>
<keyword evidence="2" id="KW-1185">Reference proteome</keyword>
<evidence type="ECO:0000313" key="1">
    <source>
        <dbReference type="EMBL" id="ETO91571.1"/>
    </source>
</evidence>
<dbReference type="AlphaFoldDB" id="W2UZI3"/>
<proteinExistence type="predicted"/>